<keyword evidence="1" id="KW-0175">Coiled coil</keyword>
<comment type="caution">
    <text evidence="2">The sequence shown here is derived from an EMBL/GenBank/DDBJ whole genome shotgun (WGS) entry which is preliminary data.</text>
</comment>
<reference evidence="2 3" key="1">
    <citation type="submission" date="2019-02" db="EMBL/GenBank/DDBJ databases">
        <title>Genomic Encyclopedia of Type Strains, Phase IV (KMG-IV): sequencing the most valuable type-strain genomes for metagenomic binning, comparative biology and taxonomic classification.</title>
        <authorList>
            <person name="Goeker M."/>
        </authorList>
    </citation>
    <scope>NUCLEOTIDE SEQUENCE [LARGE SCALE GENOMIC DNA]</scope>
    <source>
        <strain evidence="2 3">DSM 18116</strain>
    </source>
</reference>
<keyword evidence="2" id="KW-0808">Transferase</keyword>
<evidence type="ECO:0000313" key="3">
    <source>
        <dbReference type="Proteomes" id="UP000293874"/>
    </source>
</evidence>
<sequence length="282" mass="32103">MKHLIPVMIPVLFIIAGCFNPESAGHQGKKDSSSPAEPVKITYTITVTLPHDTSYFTEGLEYYDGKLWESSGGNMTESPYPSVIGVVNTKTGKNDPHAVLDRRKYFAEGITFFNNKMYWLTLDNGLGFVYDATTFKQLKSFKLPSLEKKGWGLTHDAHHLIMSDGTDRLYFLHPDSLNLVKYIKVSDHNGPINNLNELEFINGYVYANQWLTTWILVIDPATGIVKAKIDLEELQKEADQKTAERRELNGIAYNPATDRLMITGKKWPMMYEITLNSWFREP</sequence>
<dbReference type="InterPro" id="IPR015943">
    <property type="entry name" value="WD40/YVTN_repeat-like_dom_sf"/>
</dbReference>
<dbReference type="Gene3D" id="2.130.10.10">
    <property type="entry name" value="YVTN repeat-like/Quinoprotein amine dehydrogenase"/>
    <property type="match status" value="1"/>
</dbReference>
<dbReference type="PANTHER" id="PTHR31270:SF1">
    <property type="entry name" value="GLUTAMINYL-PEPTIDE CYCLOTRANSFERASE"/>
    <property type="match status" value="1"/>
</dbReference>
<dbReference type="InterPro" id="IPR007788">
    <property type="entry name" value="QCT"/>
</dbReference>
<keyword evidence="3" id="KW-1185">Reference proteome</keyword>
<dbReference type="GO" id="GO:0016603">
    <property type="term" value="F:glutaminyl-peptide cyclotransferase activity"/>
    <property type="evidence" value="ECO:0007669"/>
    <property type="project" value="InterPro"/>
</dbReference>
<dbReference type="OrthoDB" id="9783700at2"/>
<dbReference type="SUPFAM" id="SSF63825">
    <property type="entry name" value="YWTD domain"/>
    <property type="match status" value="1"/>
</dbReference>
<dbReference type="PROSITE" id="PS51257">
    <property type="entry name" value="PROKAR_LIPOPROTEIN"/>
    <property type="match status" value="1"/>
</dbReference>
<organism evidence="2 3">
    <name type="scientific">Pseudobacter ginsenosidimutans</name>
    <dbReference type="NCBI Taxonomy" id="661488"/>
    <lineage>
        <taxon>Bacteria</taxon>
        <taxon>Pseudomonadati</taxon>
        <taxon>Bacteroidota</taxon>
        <taxon>Chitinophagia</taxon>
        <taxon>Chitinophagales</taxon>
        <taxon>Chitinophagaceae</taxon>
        <taxon>Pseudobacter</taxon>
    </lineage>
</organism>
<dbReference type="AlphaFoldDB" id="A0A4Q7MJJ1"/>
<dbReference type="RefSeq" id="WP_130543816.1">
    <property type="nucleotide sequence ID" value="NZ_CP042431.1"/>
</dbReference>
<evidence type="ECO:0000313" key="2">
    <source>
        <dbReference type="EMBL" id="RZS66922.1"/>
    </source>
</evidence>
<name>A0A4Q7MJJ1_9BACT</name>
<dbReference type="Pfam" id="PF05096">
    <property type="entry name" value="Glu_cyclase_2"/>
    <property type="match status" value="1"/>
</dbReference>
<accession>A0A4Q7MJJ1</accession>
<dbReference type="Proteomes" id="UP000293874">
    <property type="component" value="Unassembled WGS sequence"/>
</dbReference>
<dbReference type="EMBL" id="SGXA01000004">
    <property type="protein sequence ID" value="RZS66922.1"/>
    <property type="molecule type" value="Genomic_DNA"/>
</dbReference>
<evidence type="ECO:0000256" key="1">
    <source>
        <dbReference type="SAM" id="Coils"/>
    </source>
</evidence>
<feature type="coiled-coil region" evidence="1">
    <location>
        <begin position="224"/>
        <end position="251"/>
    </location>
</feature>
<proteinExistence type="predicted"/>
<dbReference type="PANTHER" id="PTHR31270">
    <property type="entry name" value="GLUTAMINYL-PEPTIDE CYCLOTRANSFERASE"/>
    <property type="match status" value="1"/>
</dbReference>
<protein>
    <submittedName>
        <fullName evidence="2">Glutamine cyclotransferase</fullName>
    </submittedName>
</protein>
<gene>
    <name evidence="2" type="ORF">EV199_5306</name>
</gene>